<evidence type="ECO:0000256" key="1">
    <source>
        <dbReference type="ARBA" id="ARBA00023002"/>
    </source>
</evidence>
<dbReference type="SUPFAM" id="SSF51735">
    <property type="entry name" value="NAD(P)-binding Rossmann-fold domains"/>
    <property type="match status" value="1"/>
</dbReference>
<dbReference type="Pfam" id="PF22725">
    <property type="entry name" value="GFO_IDH_MocA_C3"/>
    <property type="match status" value="1"/>
</dbReference>
<name>A0A5N0V2N8_9PSEU</name>
<dbReference type="Proteomes" id="UP000319769">
    <property type="component" value="Unassembled WGS sequence"/>
</dbReference>
<feature type="domain" description="GFO/IDH/MocA-like oxidoreductase" evidence="3">
    <location>
        <begin position="136"/>
        <end position="260"/>
    </location>
</feature>
<dbReference type="InterPro" id="IPR000683">
    <property type="entry name" value="Gfo/Idh/MocA-like_OxRdtase_N"/>
</dbReference>
<dbReference type="SUPFAM" id="SSF55347">
    <property type="entry name" value="Glyceraldehyde-3-phosphate dehydrogenase-like, C-terminal domain"/>
    <property type="match status" value="1"/>
</dbReference>
<dbReference type="OrthoDB" id="9815825at2"/>
<dbReference type="InterPro" id="IPR050463">
    <property type="entry name" value="Gfo/Idh/MocA_oxidrdct_glycsds"/>
</dbReference>
<accession>A0A5N0V2N8</accession>
<keyword evidence="1" id="KW-0560">Oxidoreductase</keyword>
<protein>
    <submittedName>
        <fullName evidence="4">Gfo/Idh/MocA family oxidoreductase</fullName>
    </submittedName>
</protein>
<dbReference type="Gene3D" id="3.40.50.720">
    <property type="entry name" value="NAD(P)-binding Rossmann-like Domain"/>
    <property type="match status" value="1"/>
</dbReference>
<evidence type="ECO:0000313" key="4">
    <source>
        <dbReference type="EMBL" id="KAA9160084.1"/>
    </source>
</evidence>
<sequence>MSTPAPTGWLVVGTGRHADAFGLPGLAGARSATALAVCGSDPARASALAARHGVPGCGTALGALLADPEISHVYVCSANAGHEQHVAEAAAAGKHVLCEKPLAPETTGAVRLAEACRRAGVVLGTGFHLRHNEAHHRARALIRDGTIGVPVAIRVEYLHVLGRGDSTARLATSRAVTNPSRGSMNGTGSHAVDLVRWLLDDELGGVAARMSEKDTGAARGPHRVVEVTATSARGAMVTIAAGRARHPGNGITVLGTRGRITVSESIGNHGGGLLRLVSDTGERTVRVEPHDVYAAQFDAFVAATAGGGPASASGADGVAAQRVADAVDHAIREGVS</sequence>
<dbReference type="GO" id="GO:0000166">
    <property type="term" value="F:nucleotide binding"/>
    <property type="evidence" value="ECO:0007669"/>
    <property type="project" value="InterPro"/>
</dbReference>
<dbReference type="PANTHER" id="PTHR43818:SF11">
    <property type="entry name" value="BCDNA.GH03377"/>
    <property type="match status" value="1"/>
</dbReference>
<evidence type="ECO:0000313" key="5">
    <source>
        <dbReference type="Proteomes" id="UP000319769"/>
    </source>
</evidence>
<dbReference type="InterPro" id="IPR036291">
    <property type="entry name" value="NAD(P)-bd_dom_sf"/>
</dbReference>
<evidence type="ECO:0000259" key="2">
    <source>
        <dbReference type="Pfam" id="PF01408"/>
    </source>
</evidence>
<dbReference type="RefSeq" id="WP_144749071.1">
    <property type="nucleotide sequence ID" value="NZ_VMNW02000025.1"/>
</dbReference>
<comment type="caution">
    <text evidence="4">The sequence shown here is derived from an EMBL/GenBank/DDBJ whole genome shotgun (WGS) entry which is preliminary data.</text>
</comment>
<dbReference type="GO" id="GO:0016491">
    <property type="term" value="F:oxidoreductase activity"/>
    <property type="evidence" value="ECO:0007669"/>
    <property type="project" value="UniProtKB-KW"/>
</dbReference>
<proteinExistence type="predicted"/>
<dbReference type="Pfam" id="PF01408">
    <property type="entry name" value="GFO_IDH_MocA"/>
    <property type="match status" value="1"/>
</dbReference>
<dbReference type="InterPro" id="IPR055170">
    <property type="entry name" value="GFO_IDH_MocA-like_dom"/>
</dbReference>
<reference evidence="4" key="1">
    <citation type="submission" date="2019-09" db="EMBL/GenBank/DDBJ databases">
        <authorList>
            <person name="Teo W.F.A."/>
            <person name="Duangmal K."/>
        </authorList>
    </citation>
    <scope>NUCLEOTIDE SEQUENCE [LARGE SCALE GENOMIC DNA]</scope>
    <source>
        <strain evidence="4">K81G1</strain>
    </source>
</reference>
<dbReference type="PANTHER" id="PTHR43818">
    <property type="entry name" value="BCDNA.GH03377"/>
    <property type="match status" value="1"/>
</dbReference>
<feature type="domain" description="Gfo/Idh/MocA-like oxidoreductase N-terminal" evidence="2">
    <location>
        <begin position="9"/>
        <end position="127"/>
    </location>
</feature>
<dbReference type="AlphaFoldDB" id="A0A5N0V2N8"/>
<dbReference type="EMBL" id="VMNW02000025">
    <property type="protein sequence ID" value="KAA9160084.1"/>
    <property type="molecule type" value="Genomic_DNA"/>
</dbReference>
<gene>
    <name evidence="4" type="ORF">FPZ12_018505</name>
</gene>
<dbReference type="Gene3D" id="3.30.360.10">
    <property type="entry name" value="Dihydrodipicolinate Reductase, domain 2"/>
    <property type="match status" value="1"/>
</dbReference>
<evidence type="ECO:0000259" key="3">
    <source>
        <dbReference type="Pfam" id="PF22725"/>
    </source>
</evidence>
<organism evidence="4 5">
    <name type="scientific">Amycolatopsis acidicola</name>
    <dbReference type="NCBI Taxonomy" id="2596893"/>
    <lineage>
        <taxon>Bacteria</taxon>
        <taxon>Bacillati</taxon>
        <taxon>Actinomycetota</taxon>
        <taxon>Actinomycetes</taxon>
        <taxon>Pseudonocardiales</taxon>
        <taxon>Pseudonocardiaceae</taxon>
        <taxon>Amycolatopsis</taxon>
    </lineage>
</organism>
<keyword evidence="5" id="KW-1185">Reference proteome</keyword>